<evidence type="ECO:0000256" key="1">
    <source>
        <dbReference type="PROSITE-ProRule" id="PRU00339"/>
    </source>
</evidence>
<dbReference type="InterPro" id="IPR003107">
    <property type="entry name" value="HAT"/>
</dbReference>
<dbReference type="PANTHER" id="PTHR12558:SF13">
    <property type="entry name" value="CELL DIVISION CYCLE PROTEIN 27 HOMOLOG"/>
    <property type="match status" value="1"/>
</dbReference>
<feature type="transmembrane region" description="Helical" evidence="2">
    <location>
        <begin position="17"/>
        <end position="36"/>
    </location>
</feature>
<feature type="repeat" description="TPR" evidence="1">
    <location>
        <begin position="680"/>
        <end position="713"/>
    </location>
</feature>
<comment type="caution">
    <text evidence="3">The sequence shown here is derived from an EMBL/GenBank/DDBJ whole genome shotgun (WGS) entry which is preliminary data.</text>
</comment>
<keyword evidence="2" id="KW-0472">Membrane</keyword>
<evidence type="ECO:0000256" key="2">
    <source>
        <dbReference type="SAM" id="Phobius"/>
    </source>
</evidence>
<dbReference type="SUPFAM" id="SSF48452">
    <property type="entry name" value="TPR-like"/>
    <property type="match status" value="2"/>
</dbReference>
<evidence type="ECO:0000313" key="4">
    <source>
        <dbReference type="Proteomes" id="UP000702544"/>
    </source>
</evidence>
<feature type="repeat" description="TPR" evidence="1">
    <location>
        <begin position="459"/>
        <end position="492"/>
    </location>
</feature>
<protein>
    <submittedName>
        <fullName evidence="3">Tetratricopeptide repeat protein</fullName>
    </submittedName>
</protein>
<keyword evidence="2" id="KW-1133">Transmembrane helix</keyword>
<keyword evidence="2" id="KW-0812">Transmembrane</keyword>
<feature type="transmembrane region" description="Helical" evidence="2">
    <location>
        <begin position="48"/>
        <end position="69"/>
    </location>
</feature>
<dbReference type="AlphaFoldDB" id="A0AAE4ZB95"/>
<dbReference type="SMART" id="SM00028">
    <property type="entry name" value="TPR"/>
    <property type="match status" value="8"/>
</dbReference>
<dbReference type="InterPro" id="IPR011990">
    <property type="entry name" value="TPR-like_helical_dom_sf"/>
</dbReference>
<name>A0AAE4ZB95_9BACT</name>
<proteinExistence type="predicted"/>
<dbReference type="Gene3D" id="1.25.40.10">
    <property type="entry name" value="Tetratricopeptide repeat domain"/>
    <property type="match status" value="2"/>
</dbReference>
<accession>A0AAE4ZB95</accession>
<dbReference type="InterPro" id="IPR019734">
    <property type="entry name" value="TPR_rpt"/>
</dbReference>
<dbReference type="Pfam" id="PF13432">
    <property type="entry name" value="TPR_16"/>
    <property type="match status" value="1"/>
</dbReference>
<dbReference type="PROSITE" id="PS50005">
    <property type="entry name" value="TPR"/>
    <property type="match status" value="3"/>
</dbReference>
<dbReference type="SMART" id="SM00386">
    <property type="entry name" value="HAT"/>
    <property type="match status" value="3"/>
</dbReference>
<dbReference type="Pfam" id="PF13176">
    <property type="entry name" value="TPR_7"/>
    <property type="match status" value="1"/>
</dbReference>
<keyword evidence="1" id="KW-0802">TPR repeat</keyword>
<dbReference type="PANTHER" id="PTHR12558">
    <property type="entry name" value="CELL DIVISION CYCLE 16,23,27"/>
    <property type="match status" value="1"/>
</dbReference>
<gene>
    <name evidence="3" type="ORF">GWO12_04055</name>
</gene>
<dbReference type="GO" id="GO:0006396">
    <property type="term" value="P:RNA processing"/>
    <property type="evidence" value="ECO:0007669"/>
    <property type="project" value="InterPro"/>
</dbReference>
<sequence>MISRVFKELLRRRVPQFLGAYLAAGWAALEFTDFLVNRYLLSPQLTDFVLVVWALLLPTLLMLTWFHGAPGADRWTRVEKIGIPVNLGVAAVVLLISFTGEDLGATTRSVTIEDEAGQQVERTVPKGEFRESVVTYFFDNATDDTALDWLQYGIPWALEYDLEQDMFIDTRPTQIVIDRLRERGIPDGLRVSLALKKDIAEELNLSYFVSGELGRADGQLAVTTRLYESERGNLVQERTFTGDDIFALVDRMALQLKQDLDLPSGHLEEVTDLPVSEILTSSLPAFRSFADALRAMLIDNDFETGAVQLAAAVSDDPQFALAHLTLFEAYLSLNRMQEAEDAIDTAMGLLYKLPEPSQLSAKAAYYWIVRQNISKALTAAGMHAELYPQDIQAHETLARFYTALADRRRAIESLLRVLELDPGRIDVLRQVADLYAASGAFDTAFAYLTRYAEKAPTDPQSLISLGRLRMLIGEHEVAREAFEKATVVDPGNVAAQIQLGHLERNLGNFDAALEIYEEALANAVTAQQRQQVYAAMQAYYRSRAQFGPAIEAMHDSWDEMEQHQPPFVVLQGKLQDIDTYVEAGQVRTARDSLAAIADQLSPPFDVLLPMGRLEMYLELEVADSIEAALPGLNRLIEAFGLEELRALHVYAQGRVLELRGDCEQAIISYDRVLELDARNIGIWEDLGRCHRKLGDYDAARRELERLLAVYPYHPRGHLELARVEAKRGERESARRHLRVALDTWANADPGFEPAREARRELEALSSGSRVGAESERND</sequence>
<organism evidence="3 4">
    <name type="scientific">Candidatus Kutchimonas denitrificans</name>
    <dbReference type="NCBI Taxonomy" id="3056748"/>
    <lineage>
        <taxon>Bacteria</taxon>
        <taxon>Pseudomonadati</taxon>
        <taxon>Gemmatimonadota</taxon>
        <taxon>Gemmatimonadia</taxon>
        <taxon>Candidatus Palauibacterales</taxon>
        <taxon>Candidatus Palauibacteraceae</taxon>
        <taxon>Candidatus Kutchimonas</taxon>
    </lineage>
</organism>
<dbReference type="Pfam" id="PF13428">
    <property type="entry name" value="TPR_14"/>
    <property type="match status" value="1"/>
</dbReference>
<feature type="transmembrane region" description="Helical" evidence="2">
    <location>
        <begin position="81"/>
        <end position="100"/>
    </location>
</feature>
<feature type="repeat" description="TPR" evidence="1">
    <location>
        <begin position="391"/>
        <end position="424"/>
    </location>
</feature>
<dbReference type="Proteomes" id="UP000702544">
    <property type="component" value="Unassembled WGS sequence"/>
</dbReference>
<reference evidence="3 4" key="1">
    <citation type="submission" date="2020-01" db="EMBL/GenBank/DDBJ databases">
        <title>Genomes assembled from Gulf of Kutch pelagic sediment metagenomes.</title>
        <authorList>
            <person name="Chandrashekar M."/>
            <person name="Mahajan M.S."/>
            <person name="Dave K.J."/>
            <person name="Vatsa P."/>
            <person name="Nathani N.M."/>
        </authorList>
    </citation>
    <scope>NUCLEOTIDE SEQUENCE [LARGE SCALE GENOMIC DNA]</scope>
    <source>
        <strain evidence="3">KS3-K002</strain>
    </source>
</reference>
<dbReference type="EMBL" id="JAACAK010000032">
    <property type="protein sequence ID" value="NIR74275.1"/>
    <property type="molecule type" value="Genomic_DNA"/>
</dbReference>
<evidence type="ECO:0000313" key="3">
    <source>
        <dbReference type="EMBL" id="NIR74275.1"/>
    </source>
</evidence>